<dbReference type="PROSITE" id="PS50940">
    <property type="entry name" value="CHIT_BIND_II"/>
    <property type="match status" value="1"/>
</dbReference>
<evidence type="ECO:0000313" key="4">
    <source>
        <dbReference type="EMBL" id="KAK3095070.1"/>
    </source>
</evidence>
<feature type="domain" description="Chitin-binding type-2" evidence="3">
    <location>
        <begin position="535"/>
        <end position="570"/>
    </location>
</feature>
<feature type="compositionally biased region" description="Basic and acidic residues" evidence="1">
    <location>
        <begin position="212"/>
        <end position="229"/>
    </location>
</feature>
<gene>
    <name evidence="4" type="ORF">FSP39_009905</name>
</gene>
<keyword evidence="2" id="KW-0472">Membrane</keyword>
<feature type="region of interest" description="Disordered" evidence="1">
    <location>
        <begin position="212"/>
        <end position="296"/>
    </location>
</feature>
<sequence length="588" mass="65478">MEDTDIPEKAPSWTLFFEGTLYRRYLQYMKNHDLSKMLNNGNTITNKNGPIQDPPVLNNETCWYENHHNKGFEGEAGLPDYNDPPMYPVKNGSPPPYKLSTSSNKYLTEPERRHRNRQTCGCVFLGIVLLGLAATAAALIIHFVFIEDRQHVSHGGNVHIPPHNGSDSNRTLDMINQSNNITIVEGDKIITGVKSVKDVEKVLKDLERDKLKAKQSMGKDDKTSVKKDPQLVLLDSDGNKTDVIDQDSKSELSTESPQLTTAKSDSDKPPATTETTKSTTTKTTTPVDFWTTTPGSTTIKPPEVSIEFNDTSYGIGKSGELRCKINGVRMYDLVYLKGNKIPIGQDTIMKFEVLHDGESCLKGNDSRISVEFKKEKHPNFPKYEDIELVIRISNVQCNDEDSFECGIEGPDARSTQSFLQVSRKPDTSIRITNPPQVIENENIFLTARWMSGYPEDNSMLEWQKSTPGKGDPVPLDVSPVASSEPRMSDCKTEMTSVVTLLPTMEMNGTRFHIKAVTEDGEEISSETYDLLVVPGDLCEGKAADSRLSHPYTCQKYVKCSQGRVLVMPCPTKNTCFDANDGQCVPSKS</sequence>
<accession>A0AA89BTC7</accession>
<dbReference type="InterPro" id="IPR036508">
    <property type="entry name" value="Chitin-bd_dom_sf"/>
</dbReference>
<dbReference type="Proteomes" id="UP001186944">
    <property type="component" value="Unassembled WGS sequence"/>
</dbReference>
<proteinExistence type="predicted"/>
<dbReference type="GO" id="GO:0005576">
    <property type="term" value="C:extracellular region"/>
    <property type="evidence" value="ECO:0007669"/>
    <property type="project" value="InterPro"/>
</dbReference>
<dbReference type="AlphaFoldDB" id="A0AA89BTC7"/>
<evidence type="ECO:0000256" key="2">
    <source>
        <dbReference type="SAM" id="Phobius"/>
    </source>
</evidence>
<evidence type="ECO:0000259" key="3">
    <source>
        <dbReference type="PROSITE" id="PS50940"/>
    </source>
</evidence>
<evidence type="ECO:0000256" key="1">
    <source>
        <dbReference type="SAM" id="MobiDB-lite"/>
    </source>
</evidence>
<dbReference type="SMART" id="SM00494">
    <property type="entry name" value="ChtBD2"/>
    <property type="match status" value="1"/>
</dbReference>
<dbReference type="EMBL" id="VSWD01000008">
    <property type="protein sequence ID" value="KAK3095070.1"/>
    <property type="molecule type" value="Genomic_DNA"/>
</dbReference>
<name>A0AA89BTC7_PINIB</name>
<feature type="compositionally biased region" description="Low complexity" evidence="1">
    <location>
        <begin position="269"/>
        <end position="294"/>
    </location>
</feature>
<dbReference type="SUPFAM" id="SSF57625">
    <property type="entry name" value="Invertebrate chitin-binding proteins"/>
    <property type="match status" value="1"/>
</dbReference>
<keyword evidence="5" id="KW-1185">Reference proteome</keyword>
<feature type="compositionally biased region" description="Basic and acidic residues" evidence="1">
    <location>
        <begin position="237"/>
        <end position="252"/>
    </location>
</feature>
<dbReference type="SUPFAM" id="SSF48726">
    <property type="entry name" value="Immunoglobulin"/>
    <property type="match status" value="1"/>
</dbReference>
<dbReference type="InterPro" id="IPR002557">
    <property type="entry name" value="Chitin-bd_dom"/>
</dbReference>
<dbReference type="GO" id="GO:0008061">
    <property type="term" value="F:chitin binding"/>
    <property type="evidence" value="ECO:0007669"/>
    <property type="project" value="InterPro"/>
</dbReference>
<keyword evidence="2" id="KW-0812">Transmembrane</keyword>
<reference evidence="4" key="1">
    <citation type="submission" date="2019-08" db="EMBL/GenBank/DDBJ databases">
        <title>The improved chromosome-level genome for the pearl oyster Pinctada fucata martensii using PacBio sequencing and Hi-C.</title>
        <authorList>
            <person name="Zheng Z."/>
        </authorList>
    </citation>
    <scope>NUCLEOTIDE SEQUENCE</scope>
    <source>
        <strain evidence="4">ZZ-2019</strain>
        <tissue evidence="4">Adductor muscle</tissue>
    </source>
</reference>
<dbReference type="Pfam" id="PF01607">
    <property type="entry name" value="CBM_14"/>
    <property type="match status" value="1"/>
</dbReference>
<evidence type="ECO:0000313" key="5">
    <source>
        <dbReference type="Proteomes" id="UP001186944"/>
    </source>
</evidence>
<protein>
    <recommendedName>
        <fullName evidence="3">Chitin-binding type-2 domain-containing protein</fullName>
    </recommendedName>
</protein>
<dbReference type="Gene3D" id="2.170.140.10">
    <property type="entry name" value="Chitin binding domain"/>
    <property type="match status" value="1"/>
</dbReference>
<feature type="compositionally biased region" description="Polar residues" evidence="1">
    <location>
        <begin position="253"/>
        <end position="263"/>
    </location>
</feature>
<comment type="caution">
    <text evidence="4">The sequence shown here is derived from an EMBL/GenBank/DDBJ whole genome shotgun (WGS) entry which is preliminary data.</text>
</comment>
<organism evidence="4 5">
    <name type="scientific">Pinctada imbricata</name>
    <name type="common">Atlantic pearl-oyster</name>
    <name type="synonym">Pinctada martensii</name>
    <dbReference type="NCBI Taxonomy" id="66713"/>
    <lineage>
        <taxon>Eukaryota</taxon>
        <taxon>Metazoa</taxon>
        <taxon>Spiralia</taxon>
        <taxon>Lophotrochozoa</taxon>
        <taxon>Mollusca</taxon>
        <taxon>Bivalvia</taxon>
        <taxon>Autobranchia</taxon>
        <taxon>Pteriomorphia</taxon>
        <taxon>Pterioida</taxon>
        <taxon>Pterioidea</taxon>
        <taxon>Pteriidae</taxon>
        <taxon>Pinctada</taxon>
    </lineage>
</organism>
<feature type="transmembrane region" description="Helical" evidence="2">
    <location>
        <begin position="122"/>
        <end position="145"/>
    </location>
</feature>
<dbReference type="InterPro" id="IPR036179">
    <property type="entry name" value="Ig-like_dom_sf"/>
</dbReference>
<keyword evidence="2" id="KW-1133">Transmembrane helix</keyword>